<dbReference type="PROSITE" id="PS00150">
    <property type="entry name" value="ACYLPHOSPHATASE_1"/>
    <property type="match status" value="1"/>
</dbReference>
<name>A0ABX1I684_9GAMM</name>
<organism evidence="8 9">
    <name type="scientific">Marichromatium bheemlicum</name>
    <dbReference type="NCBI Taxonomy" id="365339"/>
    <lineage>
        <taxon>Bacteria</taxon>
        <taxon>Pseudomonadati</taxon>
        <taxon>Pseudomonadota</taxon>
        <taxon>Gammaproteobacteria</taxon>
        <taxon>Chromatiales</taxon>
        <taxon>Chromatiaceae</taxon>
        <taxon>Marichromatium</taxon>
    </lineage>
</organism>
<dbReference type="RefSeq" id="WP_168667202.1">
    <property type="nucleotide sequence ID" value="NZ_JAAXKX010000004.1"/>
</dbReference>
<evidence type="ECO:0000313" key="9">
    <source>
        <dbReference type="Proteomes" id="UP000740754"/>
    </source>
</evidence>
<reference evidence="8 9" key="1">
    <citation type="submission" date="2020-04" db="EMBL/GenBank/DDBJ databases">
        <title>Draft Whole-Genome sequence of Marichromatium bheemlicum DSM 18632, type strain.</title>
        <authorList>
            <person name="Kyndt J.A."/>
            <person name="Meyer T.E."/>
        </authorList>
    </citation>
    <scope>NUCLEOTIDE SEQUENCE [LARGE SCALE GENOMIC DNA]</scope>
    <source>
        <strain evidence="8 9">DSM 18632</strain>
    </source>
</reference>
<evidence type="ECO:0000256" key="1">
    <source>
        <dbReference type="ARBA" id="ARBA00005614"/>
    </source>
</evidence>
<evidence type="ECO:0000256" key="3">
    <source>
        <dbReference type="ARBA" id="ARBA00015991"/>
    </source>
</evidence>
<evidence type="ECO:0000256" key="5">
    <source>
        <dbReference type="PROSITE-ProRule" id="PRU00520"/>
    </source>
</evidence>
<comment type="similarity">
    <text evidence="1 6">Belongs to the acylphosphatase family.</text>
</comment>
<dbReference type="InterPro" id="IPR036046">
    <property type="entry name" value="Acylphosphatase-like_dom_sf"/>
</dbReference>
<dbReference type="NCBIfam" id="NF011022">
    <property type="entry name" value="PRK14451.1"/>
    <property type="match status" value="1"/>
</dbReference>
<evidence type="ECO:0000313" key="8">
    <source>
        <dbReference type="EMBL" id="NKN32564.1"/>
    </source>
</evidence>
<dbReference type="InterPro" id="IPR017968">
    <property type="entry name" value="Acylphosphatase_CS"/>
</dbReference>
<evidence type="ECO:0000256" key="4">
    <source>
        <dbReference type="ARBA" id="ARBA00047645"/>
    </source>
</evidence>
<feature type="active site" evidence="5">
    <location>
        <position position="24"/>
    </location>
</feature>
<dbReference type="EC" id="3.6.1.7" evidence="2 5"/>
<dbReference type="Proteomes" id="UP000740754">
    <property type="component" value="Unassembled WGS sequence"/>
</dbReference>
<dbReference type="EMBL" id="JAAXKX010000004">
    <property type="protein sequence ID" value="NKN32564.1"/>
    <property type="molecule type" value="Genomic_DNA"/>
</dbReference>
<dbReference type="Gene3D" id="3.30.70.100">
    <property type="match status" value="1"/>
</dbReference>
<dbReference type="PANTHER" id="PTHR47268:SF4">
    <property type="entry name" value="ACYLPHOSPHATASE"/>
    <property type="match status" value="1"/>
</dbReference>
<proteinExistence type="inferred from homology"/>
<comment type="catalytic activity">
    <reaction evidence="4 5">
        <text>an acyl phosphate + H2O = a carboxylate + phosphate + H(+)</text>
        <dbReference type="Rhea" id="RHEA:14965"/>
        <dbReference type="ChEBI" id="CHEBI:15377"/>
        <dbReference type="ChEBI" id="CHEBI:15378"/>
        <dbReference type="ChEBI" id="CHEBI:29067"/>
        <dbReference type="ChEBI" id="CHEBI:43474"/>
        <dbReference type="ChEBI" id="CHEBI:59918"/>
        <dbReference type="EC" id="3.6.1.7"/>
    </reaction>
</comment>
<protein>
    <recommendedName>
        <fullName evidence="3 5">acylphosphatase</fullName>
        <ecNumber evidence="2 5">3.6.1.7</ecNumber>
    </recommendedName>
</protein>
<feature type="active site" evidence="5">
    <location>
        <position position="42"/>
    </location>
</feature>
<keyword evidence="9" id="KW-1185">Reference proteome</keyword>
<gene>
    <name evidence="8" type="ORF">HF203_04945</name>
</gene>
<dbReference type="PROSITE" id="PS51160">
    <property type="entry name" value="ACYLPHOSPHATASE_3"/>
    <property type="match status" value="1"/>
</dbReference>
<sequence length="94" mass="10191">MTHDDDRVCWRCLVAGRVQGVWFRGATRQQAQRLGVSGHARNLADGRVEVVLCGTEAAVTELHVWLHQGPPAAQVVEVMCTPFAGPRPVGFVTG</sequence>
<evidence type="ECO:0000259" key="7">
    <source>
        <dbReference type="PROSITE" id="PS51160"/>
    </source>
</evidence>
<feature type="domain" description="Acylphosphatase-like" evidence="7">
    <location>
        <begin position="9"/>
        <end position="94"/>
    </location>
</feature>
<keyword evidence="5" id="KW-0378">Hydrolase</keyword>
<accession>A0ABX1I684</accession>
<dbReference type="SUPFAM" id="SSF54975">
    <property type="entry name" value="Acylphosphatase/BLUF domain-like"/>
    <property type="match status" value="1"/>
</dbReference>
<dbReference type="InterPro" id="IPR001792">
    <property type="entry name" value="Acylphosphatase-like_dom"/>
</dbReference>
<evidence type="ECO:0000256" key="6">
    <source>
        <dbReference type="RuleBase" id="RU004168"/>
    </source>
</evidence>
<dbReference type="PANTHER" id="PTHR47268">
    <property type="entry name" value="ACYLPHOSPHATASE"/>
    <property type="match status" value="1"/>
</dbReference>
<comment type="caution">
    <text evidence="8">The sequence shown here is derived from an EMBL/GenBank/DDBJ whole genome shotgun (WGS) entry which is preliminary data.</text>
</comment>
<dbReference type="Pfam" id="PF00708">
    <property type="entry name" value="Acylphosphatase"/>
    <property type="match status" value="1"/>
</dbReference>
<evidence type="ECO:0000256" key="2">
    <source>
        <dbReference type="ARBA" id="ARBA00012150"/>
    </source>
</evidence>
<dbReference type="InterPro" id="IPR020456">
    <property type="entry name" value="Acylphosphatase"/>
</dbReference>